<feature type="compositionally biased region" description="Polar residues" evidence="1">
    <location>
        <begin position="171"/>
        <end position="215"/>
    </location>
</feature>
<keyword evidence="3" id="KW-1185">Reference proteome</keyword>
<gene>
    <name evidence="2" type="ORF">KUF71_003387</name>
</gene>
<dbReference type="AlphaFoldDB" id="A0AAE1GSG7"/>
<feature type="non-terminal residue" evidence="2">
    <location>
        <position position="1"/>
    </location>
</feature>
<accession>A0AAE1GSG7</accession>
<feature type="region of interest" description="Disordered" evidence="1">
    <location>
        <begin position="24"/>
        <end position="74"/>
    </location>
</feature>
<evidence type="ECO:0000313" key="2">
    <source>
        <dbReference type="EMBL" id="KAK3908575.1"/>
    </source>
</evidence>
<dbReference type="PANTHER" id="PTHR31025">
    <property type="entry name" value="SI:CH211-196P9.1-RELATED"/>
    <property type="match status" value="1"/>
</dbReference>
<dbReference type="PANTHER" id="PTHR31025:SF9">
    <property type="entry name" value="SI:DKEY-286J15.1"/>
    <property type="match status" value="1"/>
</dbReference>
<evidence type="ECO:0000256" key="1">
    <source>
        <dbReference type="SAM" id="MobiDB-lite"/>
    </source>
</evidence>
<dbReference type="EMBL" id="JAHWGI010000064">
    <property type="protein sequence ID" value="KAK3908575.1"/>
    <property type="molecule type" value="Genomic_DNA"/>
</dbReference>
<feature type="compositionally biased region" description="Polar residues" evidence="1">
    <location>
        <begin position="50"/>
        <end position="71"/>
    </location>
</feature>
<dbReference type="Proteomes" id="UP001219518">
    <property type="component" value="Unassembled WGS sequence"/>
</dbReference>
<reference evidence="2" key="1">
    <citation type="submission" date="2021-07" db="EMBL/GenBank/DDBJ databases">
        <authorList>
            <person name="Catto M.A."/>
            <person name="Jacobson A."/>
            <person name="Kennedy G."/>
            <person name="Labadie P."/>
            <person name="Hunt B.G."/>
            <person name="Srinivasan R."/>
        </authorList>
    </citation>
    <scope>NUCLEOTIDE SEQUENCE</scope>
    <source>
        <strain evidence="2">PL_HMW_Pooled</strain>
        <tissue evidence="2">Head</tissue>
    </source>
</reference>
<reference evidence="2" key="2">
    <citation type="journal article" date="2023" name="BMC Genomics">
        <title>Pest status, molecular evolution, and epigenetic factors derived from the genome assembly of Frankliniella fusca, a thysanopteran phytovirus vector.</title>
        <authorList>
            <person name="Catto M.A."/>
            <person name="Labadie P.E."/>
            <person name="Jacobson A.L."/>
            <person name="Kennedy G.G."/>
            <person name="Srinivasan R."/>
            <person name="Hunt B.G."/>
        </authorList>
    </citation>
    <scope>NUCLEOTIDE SEQUENCE</scope>
    <source>
        <strain evidence="2">PL_HMW_Pooled</strain>
    </source>
</reference>
<feature type="non-terminal residue" evidence="2">
    <location>
        <position position="511"/>
    </location>
</feature>
<feature type="compositionally biased region" description="Basic and acidic residues" evidence="1">
    <location>
        <begin position="216"/>
        <end position="225"/>
    </location>
</feature>
<comment type="caution">
    <text evidence="2">The sequence shown here is derived from an EMBL/GenBank/DDBJ whole genome shotgun (WGS) entry which is preliminary data.</text>
</comment>
<sequence length="511" mass="57153">SGRDVSAFSANKSFESNISSCNDTRLSQWTQRKHNSSQGFACKRREADQPSMSSSLPCQTPSASQNRQSVLSPLPESAAAVSVVGESDDNPGALDFSSRRDAFVGGVSSPQSARDCSEVQNCSASAASHANKEFESNVGSCNDTGLLQLTQRKNNNTQGFGGNRREADQPSMFSSLPRRSSQTPSAIQTNTSTSQKRQSALSRSTESATAVTKARASSESETDRWRSLKPHLPSFDINSILESNTLLGHKSFGFMKELKETGFIEKKGRLWVMKCLASHLYENYVDKSKNHYVTMEMKEGMAKSFVLAYPKFGKCTAANETEMPWSVVVEVRQPSGFLYYSCRTFMKKNRARKTSKKSDDDDDDTSHLNQTELLKAEMKLLQPDAKDMCRTFTILKPAILKLQPLKPIELFPSDSIKDMILKRREVAATNNETVQPYLIVVENPVTKKILETFLVLDNKPVQLKISSLLHGLDMLFSSFFAFNASYPYGWRNTFHFIQTCFYEIFEGEKDK</sequence>
<proteinExistence type="predicted"/>
<evidence type="ECO:0000313" key="3">
    <source>
        <dbReference type="Proteomes" id="UP001219518"/>
    </source>
</evidence>
<name>A0AAE1GSG7_9NEOP</name>
<feature type="region of interest" description="Disordered" evidence="1">
    <location>
        <begin position="153"/>
        <end position="225"/>
    </location>
</feature>
<protein>
    <submittedName>
        <fullName evidence="2">Uncharacterized protein</fullName>
    </submittedName>
</protein>
<organism evidence="2 3">
    <name type="scientific">Frankliniella fusca</name>
    <dbReference type="NCBI Taxonomy" id="407009"/>
    <lineage>
        <taxon>Eukaryota</taxon>
        <taxon>Metazoa</taxon>
        <taxon>Ecdysozoa</taxon>
        <taxon>Arthropoda</taxon>
        <taxon>Hexapoda</taxon>
        <taxon>Insecta</taxon>
        <taxon>Pterygota</taxon>
        <taxon>Neoptera</taxon>
        <taxon>Paraneoptera</taxon>
        <taxon>Thysanoptera</taxon>
        <taxon>Terebrantia</taxon>
        <taxon>Thripoidea</taxon>
        <taxon>Thripidae</taxon>
        <taxon>Frankliniella</taxon>
    </lineage>
</organism>